<comment type="catalytic activity">
    <reaction evidence="3">
        <text>a purine D-ribonucleoside + phosphate = a purine nucleobase + alpha-D-ribose 1-phosphate</text>
        <dbReference type="Rhea" id="RHEA:19805"/>
        <dbReference type="ChEBI" id="CHEBI:26386"/>
        <dbReference type="ChEBI" id="CHEBI:43474"/>
        <dbReference type="ChEBI" id="CHEBI:57720"/>
        <dbReference type="ChEBI" id="CHEBI:142355"/>
        <dbReference type="EC" id="2.4.2.1"/>
    </reaction>
</comment>
<dbReference type="InterPro" id="IPR035994">
    <property type="entry name" value="Nucleoside_phosphorylase_sf"/>
</dbReference>
<keyword evidence="1 3" id="KW-0328">Glycosyltransferase</keyword>
<comment type="caution">
    <text evidence="5">The sequence shown here is derived from an EMBL/GenBank/DDBJ whole genome shotgun (WGS) entry which is preliminary data.</text>
</comment>
<organism evidence="5 6">
    <name type="scientific">Nocardioides cremeus</name>
    <dbReference type="NCBI Taxonomy" id="3058044"/>
    <lineage>
        <taxon>Bacteria</taxon>
        <taxon>Bacillati</taxon>
        <taxon>Actinomycetota</taxon>
        <taxon>Actinomycetes</taxon>
        <taxon>Propionibacteriales</taxon>
        <taxon>Nocardioidaceae</taxon>
        <taxon>Nocardioides</taxon>
    </lineage>
</organism>
<proteinExistence type="inferred from homology"/>
<dbReference type="SUPFAM" id="SSF53167">
    <property type="entry name" value="Purine and uridine phosphorylases"/>
    <property type="match status" value="1"/>
</dbReference>
<feature type="binding site" evidence="3">
    <location>
        <begin position="54"/>
        <end position="55"/>
    </location>
    <ligand>
        <name>phosphate</name>
        <dbReference type="ChEBI" id="CHEBI:43474"/>
    </ligand>
</feature>
<name>A0ABT8TRQ2_9ACTN</name>
<comment type="function">
    <text evidence="3">Purine nucleoside phosphorylase involved in purine salvage.</text>
</comment>
<dbReference type="GO" id="GO:0017061">
    <property type="term" value="F:S-methyl-5-thioadenosine phosphorylase activity"/>
    <property type="evidence" value="ECO:0007669"/>
    <property type="project" value="UniProtKB-EC"/>
</dbReference>
<comment type="pathway">
    <text evidence="3">Purine metabolism; purine nucleoside salvage.</text>
</comment>
<evidence type="ECO:0000256" key="2">
    <source>
        <dbReference type="ARBA" id="ARBA00022679"/>
    </source>
</evidence>
<dbReference type="PANTHER" id="PTHR42679">
    <property type="entry name" value="S-METHYL-5'-THIOADENOSINE PHOSPHORYLASE"/>
    <property type="match status" value="1"/>
</dbReference>
<comment type="subunit">
    <text evidence="3">Homohexamer. Dimer of a homotrimer.</text>
</comment>
<dbReference type="Pfam" id="PF01048">
    <property type="entry name" value="PNP_UDP_1"/>
    <property type="match status" value="1"/>
</dbReference>
<gene>
    <name evidence="5" type="ORF">QWJ41_13045</name>
</gene>
<accession>A0ABT8TRQ2</accession>
<dbReference type="Gene3D" id="3.40.50.1580">
    <property type="entry name" value="Nucleoside phosphorylase domain"/>
    <property type="match status" value="1"/>
</dbReference>
<comment type="similarity">
    <text evidence="3">Belongs to the PNP/MTAP phosphorylase family. MTAP subfamily.</text>
</comment>
<sequence length="274" mass="29137">MSETRADVAVIGGTGFYSFLEDPETVRVETPYGDPSAPVSIGTVAGRRVAFLPRHGTSHEYAPHTIPYRANQWALRSLGVRQVLAPCAVGGLRADVAPGDVVVPDQMVDRTYRRVPSYVEGGAVHLPFGDPYCDRLAGAVTGAADDVRHGGTMVIVEGPRFSTRAESRHYAEQGWSLINMTGHPEAALAREMLQCYTPIALVTDMDAGAESGEGVGQAEVFARFKANLERLTGLLAAAIEALPDPDGCSCSGWADDLELTYTVPGRESASESAS</sequence>
<feature type="binding site" evidence="3">
    <location>
        <position position="181"/>
    </location>
    <ligand>
        <name>phosphate</name>
        <dbReference type="ChEBI" id="CHEBI:43474"/>
    </ligand>
</feature>
<comment type="miscellaneous">
    <text evidence="3">Although this enzyme belongs to the family of MTA phosphorylases based on sequence homology, it lacks several conserved amino acids in the substrate binding pocket that confer specificity towards MTA.</text>
</comment>
<dbReference type="InterPro" id="IPR010044">
    <property type="entry name" value="MTAP"/>
</dbReference>
<dbReference type="EMBL" id="JAULSC010000012">
    <property type="protein sequence ID" value="MDO3396649.1"/>
    <property type="molecule type" value="Genomic_DNA"/>
</dbReference>
<feature type="binding site" evidence="3">
    <location>
        <position position="14"/>
    </location>
    <ligand>
        <name>phosphate</name>
        <dbReference type="ChEBI" id="CHEBI:43474"/>
    </ligand>
</feature>
<feature type="site" description="Important for substrate specificity" evidence="3">
    <location>
        <position position="217"/>
    </location>
</feature>
<dbReference type="InterPro" id="IPR000845">
    <property type="entry name" value="Nucleoside_phosphorylase_d"/>
</dbReference>
<dbReference type="EC" id="2.4.2.1" evidence="3"/>
<evidence type="ECO:0000313" key="6">
    <source>
        <dbReference type="Proteomes" id="UP001168363"/>
    </source>
</evidence>
<feature type="site" description="Important for substrate specificity" evidence="3">
    <location>
        <position position="162"/>
    </location>
</feature>
<dbReference type="HAMAP" id="MF_01963">
    <property type="entry name" value="MTAP"/>
    <property type="match status" value="1"/>
</dbReference>
<evidence type="ECO:0000313" key="5">
    <source>
        <dbReference type="EMBL" id="MDO3396649.1"/>
    </source>
</evidence>
<dbReference type="RefSeq" id="WP_302708806.1">
    <property type="nucleotide sequence ID" value="NZ_JAULSC010000012.1"/>
</dbReference>
<keyword evidence="6" id="KW-1185">Reference proteome</keyword>
<reference evidence="5" key="1">
    <citation type="submission" date="2023-06" db="EMBL/GenBank/DDBJ databases">
        <title>Genome sequence of Nocardioides sp. SOB44.</title>
        <authorList>
            <person name="Zhang G."/>
        </authorList>
    </citation>
    <scope>NUCLEOTIDE SEQUENCE</scope>
    <source>
        <strain evidence="5">SOB44</strain>
    </source>
</reference>
<evidence type="ECO:0000256" key="3">
    <source>
        <dbReference type="HAMAP-Rule" id="MF_01963"/>
    </source>
</evidence>
<keyword evidence="3" id="KW-0660">Purine salvage</keyword>
<feature type="binding site" evidence="3">
    <location>
        <position position="180"/>
    </location>
    <ligand>
        <name>substrate</name>
    </ligand>
</feature>
<evidence type="ECO:0000259" key="4">
    <source>
        <dbReference type="Pfam" id="PF01048"/>
    </source>
</evidence>
<comment type="caution">
    <text evidence="3">Lacks conserved residue(s) required for the propagation of feature annotation.</text>
</comment>
<dbReference type="CDD" id="cd09010">
    <property type="entry name" value="MTAP_SsMTAPII_like_MTIP"/>
    <property type="match status" value="1"/>
</dbReference>
<dbReference type="PANTHER" id="PTHR42679:SF2">
    <property type="entry name" value="S-METHYL-5'-THIOADENOSINE PHOSPHORYLASE"/>
    <property type="match status" value="1"/>
</dbReference>
<keyword evidence="2 3" id="KW-0808">Transferase</keyword>
<evidence type="ECO:0000256" key="1">
    <source>
        <dbReference type="ARBA" id="ARBA00022676"/>
    </source>
</evidence>
<feature type="binding site" evidence="3">
    <location>
        <begin position="204"/>
        <end position="206"/>
    </location>
    <ligand>
        <name>substrate</name>
    </ligand>
</feature>
<protein>
    <recommendedName>
        <fullName evidence="3">Purine nucleoside phosphorylase</fullName>
        <shortName evidence="3">PNP</shortName>
        <ecNumber evidence="3">2.4.2.1</ecNumber>
    </recommendedName>
</protein>
<dbReference type="NCBIfam" id="NF005876">
    <property type="entry name" value="PRK07823.1"/>
    <property type="match status" value="1"/>
</dbReference>
<feature type="domain" description="Nucleoside phosphorylase" evidence="4">
    <location>
        <begin position="8"/>
        <end position="239"/>
    </location>
</feature>
<dbReference type="Proteomes" id="UP001168363">
    <property type="component" value="Unassembled WGS sequence"/>
</dbReference>